<proteinExistence type="predicted"/>
<reference evidence="1 2" key="1">
    <citation type="submission" date="2018-06" db="EMBL/GenBank/DDBJ databases">
        <authorList>
            <consortium name="Pathogen Informatics"/>
            <person name="Doyle S."/>
        </authorList>
    </citation>
    <scope>NUCLEOTIDE SEQUENCE [LARGE SCALE GENOMIC DNA]</scope>
    <source>
        <strain evidence="1 2">NCTC13159</strain>
    </source>
</reference>
<accession>A0AAJ4ZBD9</accession>
<protein>
    <submittedName>
        <fullName evidence="1">Protein of uncharacterized function, DUF393</fullName>
    </submittedName>
</protein>
<dbReference type="EMBL" id="UGSJ01000001">
    <property type="protein sequence ID" value="SUA90272.1"/>
    <property type="molecule type" value="Genomic_DNA"/>
</dbReference>
<name>A0AAJ4ZBD9_PANPU</name>
<organism evidence="1 2">
    <name type="scientific">Pandoraea pulmonicola</name>
    <dbReference type="NCBI Taxonomy" id="93221"/>
    <lineage>
        <taxon>Bacteria</taxon>
        <taxon>Pseudomonadati</taxon>
        <taxon>Pseudomonadota</taxon>
        <taxon>Betaproteobacteria</taxon>
        <taxon>Burkholderiales</taxon>
        <taxon>Burkholderiaceae</taxon>
        <taxon>Pandoraea</taxon>
    </lineage>
</organism>
<comment type="caution">
    <text evidence="1">The sequence shown here is derived from an EMBL/GenBank/DDBJ whole genome shotgun (WGS) entry which is preliminary data.</text>
</comment>
<dbReference type="Proteomes" id="UP000254589">
    <property type="component" value="Unassembled WGS sequence"/>
</dbReference>
<evidence type="ECO:0000313" key="2">
    <source>
        <dbReference type="Proteomes" id="UP000254589"/>
    </source>
</evidence>
<dbReference type="AlphaFoldDB" id="A0AAJ4ZBD9"/>
<evidence type="ECO:0000313" key="1">
    <source>
        <dbReference type="EMBL" id="SUA90272.1"/>
    </source>
</evidence>
<dbReference type="InterPro" id="IPR007263">
    <property type="entry name" value="DCC1-like"/>
</dbReference>
<sequence length="134" mass="15044">MSASSVTPKAYIVYDGECPFCKAYVLRLRLNAALGNVQLVNARSQHPIVLSLLSRGYELNEGMALVIGERVYVGAHCAWLLAMLSTRVDLFNKVNALLFSSHTVATLSYPVLRWGRKTALFLLRRPQLLKQRHD</sequence>
<dbReference type="GO" id="GO:0015035">
    <property type="term" value="F:protein-disulfide reductase activity"/>
    <property type="evidence" value="ECO:0007669"/>
    <property type="project" value="InterPro"/>
</dbReference>
<gene>
    <name evidence="1" type="ORF">NCTC13159_01755</name>
</gene>
<dbReference type="Pfam" id="PF04134">
    <property type="entry name" value="DCC1-like"/>
    <property type="match status" value="1"/>
</dbReference>